<evidence type="ECO:0000313" key="1">
    <source>
        <dbReference type="EMBL" id="RYQ80991.1"/>
    </source>
</evidence>
<evidence type="ECO:0000313" key="2">
    <source>
        <dbReference type="Proteomes" id="UP000289738"/>
    </source>
</evidence>
<organism evidence="1 2">
    <name type="scientific">Arachis hypogaea</name>
    <name type="common">Peanut</name>
    <dbReference type="NCBI Taxonomy" id="3818"/>
    <lineage>
        <taxon>Eukaryota</taxon>
        <taxon>Viridiplantae</taxon>
        <taxon>Streptophyta</taxon>
        <taxon>Embryophyta</taxon>
        <taxon>Tracheophyta</taxon>
        <taxon>Spermatophyta</taxon>
        <taxon>Magnoliopsida</taxon>
        <taxon>eudicotyledons</taxon>
        <taxon>Gunneridae</taxon>
        <taxon>Pentapetalae</taxon>
        <taxon>rosids</taxon>
        <taxon>fabids</taxon>
        <taxon>Fabales</taxon>
        <taxon>Fabaceae</taxon>
        <taxon>Papilionoideae</taxon>
        <taxon>50 kb inversion clade</taxon>
        <taxon>dalbergioids sensu lato</taxon>
        <taxon>Dalbergieae</taxon>
        <taxon>Pterocarpus clade</taxon>
        <taxon>Arachis</taxon>
    </lineage>
</organism>
<gene>
    <name evidence="1" type="ORF">Ahy_Scaffold1g107022</name>
</gene>
<dbReference type="EMBL" id="SDMP01000021">
    <property type="protein sequence ID" value="RYQ80991.1"/>
    <property type="molecule type" value="Genomic_DNA"/>
</dbReference>
<name>A0A444WU95_ARAHY</name>
<reference evidence="1 2" key="1">
    <citation type="submission" date="2019-01" db="EMBL/GenBank/DDBJ databases">
        <title>Sequencing of cultivated peanut Arachis hypogaea provides insights into genome evolution and oil improvement.</title>
        <authorList>
            <person name="Chen X."/>
        </authorList>
    </citation>
    <scope>NUCLEOTIDE SEQUENCE [LARGE SCALE GENOMIC DNA]</scope>
    <source>
        <strain evidence="2">cv. Fuhuasheng</strain>
        <tissue evidence="1">Leaves</tissue>
    </source>
</reference>
<dbReference type="Proteomes" id="UP000289738">
    <property type="component" value="Unassembled WGS sequence"/>
</dbReference>
<proteinExistence type="predicted"/>
<comment type="caution">
    <text evidence="1">The sequence shown here is derived from an EMBL/GenBank/DDBJ whole genome shotgun (WGS) entry which is preliminary data.</text>
</comment>
<accession>A0A444WU95</accession>
<protein>
    <submittedName>
        <fullName evidence="1">Uncharacterized protein</fullName>
    </submittedName>
</protein>
<keyword evidence="2" id="KW-1185">Reference proteome</keyword>
<sequence>MDCRRRSSAQSWSSQTWGWKMAHNTYRPRV</sequence>
<dbReference type="AlphaFoldDB" id="A0A444WU95"/>